<evidence type="ECO:0000313" key="3">
    <source>
        <dbReference type="EMBL" id="GGU82164.1"/>
    </source>
</evidence>
<proteinExistence type="predicted"/>
<reference evidence="2 4" key="2">
    <citation type="submission" date="2020-02" db="EMBL/GenBank/DDBJ databases">
        <title>Whole genome shotgun sequence of Streptomyces gougerotii NBRC 13043.</title>
        <authorList>
            <person name="Ichikawa N."/>
            <person name="Komaki H."/>
            <person name="Tamura T."/>
        </authorList>
    </citation>
    <scope>NUCLEOTIDE SEQUENCE [LARGE SCALE GENOMIC DNA]</scope>
    <source>
        <strain evidence="2 4">NBRC 13043</strain>
    </source>
</reference>
<feature type="region of interest" description="Disordered" evidence="1">
    <location>
        <begin position="1"/>
        <end position="75"/>
    </location>
</feature>
<evidence type="ECO:0000256" key="1">
    <source>
        <dbReference type="SAM" id="MobiDB-lite"/>
    </source>
</evidence>
<evidence type="ECO:0000313" key="4">
    <source>
        <dbReference type="Proteomes" id="UP000480804"/>
    </source>
</evidence>
<name>A0A8H9HPZ0_9ACTN</name>
<gene>
    <name evidence="3" type="ORF">GCM10010227_40670</name>
    <name evidence="2" type="ORF">Sgou_24720</name>
</gene>
<evidence type="ECO:0000313" key="2">
    <source>
        <dbReference type="EMBL" id="GFH77802.1"/>
    </source>
</evidence>
<organism evidence="3 5">
    <name type="scientific">Streptomyces gougerotii</name>
    <dbReference type="NCBI Taxonomy" id="53448"/>
    <lineage>
        <taxon>Bacteria</taxon>
        <taxon>Bacillati</taxon>
        <taxon>Actinomycetota</taxon>
        <taxon>Actinomycetes</taxon>
        <taxon>Kitasatosporales</taxon>
        <taxon>Streptomycetaceae</taxon>
        <taxon>Streptomyces</taxon>
        <taxon>Streptomyces diastaticus group</taxon>
    </lineage>
</organism>
<dbReference type="EMBL" id="BMSC01000013">
    <property type="protein sequence ID" value="GGU82164.1"/>
    <property type="molecule type" value="Genomic_DNA"/>
</dbReference>
<sequence length="131" mass="14340">MDNNRNGRPQVAVFARQSSRPGGFPTPSSTGSEAEAPAGPPFLRLPAPSAHPLRLTPPPSWLPRPELRVKSPRTGLPFREFRRFGCRNSGAEIRTGPVPEIFRLRPDPHGWRPGPTDGRRGTFLTAGTIQS</sequence>
<feature type="region of interest" description="Disordered" evidence="1">
    <location>
        <begin position="100"/>
        <end position="121"/>
    </location>
</feature>
<dbReference type="Proteomes" id="UP000660975">
    <property type="component" value="Unassembled WGS sequence"/>
</dbReference>
<reference evidence="3" key="3">
    <citation type="submission" date="2020-09" db="EMBL/GenBank/DDBJ databases">
        <authorList>
            <person name="Sun Q."/>
            <person name="Ohkuma M."/>
        </authorList>
    </citation>
    <scope>NUCLEOTIDE SEQUENCE</scope>
    <source>
        <strain evidence="3">JCM 4136</strain>
    </source>
</reference>
<protein>
    <submittedName>
        <fullName evidence="3">Uncharacterized protein</fullName>
    </submittedName>
</protein>
<keyword evidence="4" id="KW-1185">Reference proteome</keyword>
<reference evidence="3" key="1">
    <citation type="journal article" date="2014" name="Int. J. Syst. Evol. Microbiol.">
        <title>Complete genome sequence of Corynebacterium casei LMG S-19264T (=DSM 44701T), isolated from a smear-ripened cheese.</title>
        <authorList>
            <consortium name="US DOE Joint Genome Institute (JGI-PGF)"/>
            <person name="Walter F."/>
            <person name="Albersmeier A."/>
            <person name="Kalinowski J."/>
            <person name="Ruckert C."/>
        </authorList>
    </citation>
    <scope>NUCLEOTIDE SEQUENCE</scope>
    <source>
        <strain evidence="3">JCM 4136</strain>
    </source>
</reference>
<comment type="caution">
    <text evidence="3">The sequence shown here is derived from an EMBL/GenBank/DDBJ whole genome shotgun (WGS) entry which is preliminary data.</text>
</comment>
<feature type="compositionally biased region" description="Polar residues" evidence="1">
    <location>
        <begin position="16"/>
        <end position="32"/>
    </location>
</feature>
<dbReference type="EMBL" id="BLLO01000017">
    <property type="protein sequence ID" value="GFH77802.1"/>
    <property type="molecule type" value="Genomic_DNA"/>
</dbReference>
<evidence type="ECO:0000313" key="5">
    <source>
        <dbReference type="Proteomes" id="UP000660975"/>
    </source>
</evidence>
<dbReference type="Proteomes" id="UP000480804">
    <property type="component" value="Unassembled WGS sequence"/>
</dbReference>
<dbReference type="AlphaFoldDB" id="A0A8H9HPZ0"/>
<accession>A0A8H9HPZ0</accession>